<reference evidence="2 3" key="1">
    <citation type="submission" date="2024-05" db="EMBL/GenBank/DDBJ databases">
        <title>A draft genome resource for the thread blight pathogen Marasmius tenuissimus strain MS-2.</title>
        <authorList>
            <person name="Yulfo-Soto G.E."/>
            <person name="Baruah I.K."/>
            <person name="Amoako-Attah I."/>
            <person name="Bukari Y."/>
            <person name="Meinhardt L.W."/>
            <person name="Bailey B.A."/>
            <person name="Cohen S.P."/>
        </authorList>
    </citation>
    <scope>NUCLEOTIDE SEQUENCE [LARGE SCALE GENOMIC DNA]</scope>
    <source>
        <strain evidence="2 3">MS-2</strain>
    </source>
</reference>
<evidence type="ECO:0000256" key="1">
    <source>
        <dbReference type="SAM" id="MobiDB-lite"/>
    </source>
</evidence>
<feature type="region of interest" description="Disordered" evidence="1">
    <location>
        <begin position="1"/>
        <end position="20"/>
    </location>
</feature>
<feature type="compositionally biased region" description="Basic and acidic residues" evidence="1">
    <location>
        <begin position="161"/>
        <end position="175"/>
    </location>
</feature>
<sequence length="201" mass="22685">MGKCHWRDPKRGPPKHGEKLDIGRMSKRTLESWASHYGVLHLAEDFPVDKRAMKYQQLLLEIQRSRSGALVVGQKMDRMPMSQSQWPNKKYKEKMKQAEAAGKGRIGRNIVKAENQDYDGAGPSSRFPIKEEVEEKKSRIKNEMGQGFLERAGASLQSRLPVKEKGGEKKSDVNDKSSGSHRFSCSSQVVPGQFSVKEEVV</sequence>
<protein>
    <submittedName>
        <fullName evidence="2">Uncharacterized protein</fullName>
    </submittedName>
</protein>
<evidence type="ECO:0000313" key="3">
    <source>
        <dbReference type="Proteomes" id="UP001437256"/>
    </source>
</evidence>
<gene>
    <name evidence="2" type="ORF">AAF712_005038</name>
</gene>
<evidence type="ECO:0000313" key="2">
    <source>
        <dbReference type="EMBL" id="KAL0067870.1"/>
    </source>
</evidence>
<proteinExistence type="predicted"/>
<dbReference type="EMBL" id="JBBXMP010000022">
    <property type="protein sequence ID" value="KAL0067870.1"/>
    <property type="molecule type" value="Genomic_DNA"/>
</dbReference>
<name>A0ABR3A2V3_9AGAR</name>
<keyword evidence="3" id="KW-1185">Reference proteome</keyword>
<feature type="region of interest" description="Disordered" evidence="1">
    <location>
        <begin position="133"/>
        <end position="189"/>
    </location>
</feature>
<comment type="caution">
    <text evidence="2">The sequence shown here is derived from an EMBL/GenBank/DDBJ whole genome shotgun (WGS) entry which is preliminary data.</text>
</comment>
<feature type="compositionally biased region" description="Basic and acidic residues" evidence="1">
    <location>
        <begin position="133"/>
        <end position="142"/>
    </location>
</feature>
<feature type="compositionally biased region" description="Polar residues" evidence="1">
    <location>
        <begin position="176"/>
        <end position="189"/>
    </location>
</feature>
<dbReference type="Proteomes" id="UP001437256">
    <property type="component" value="Unassembled WGS sequence"/>
</dbReference>
<organism evidence="2 3">
    <name type="scientific">Marasmius tenuissimus</name>
    <dbReference type="NCBI Taxonomy" id="585030"/>
    <lineage>
        <taxon>Eukaryota</taxon>
        <taxon>Fungi</taxon>
        <taxon>Dikarya</taxon>
        <taxon>Basidiomycota</taxon>
        <taxon>Agaricomycotina</taxon>
        <taxon>Agaricomycetes</taxon>
        <taxon>Agaricomycetidae</taxon>
        <taxon>Agaricales</taxon>
        <taxon>Marasmiineae</taxon>
        <taxon>Marasmiaceae</taxon>
        <taxon>Marasmius</taxon>
    </lineage>
</organism>
<accession>A0ABR3A2V3</accession>